<proteinExistence type="predicted"/>
<keyword evidence="1" id="KW-0812">Transmembrane</keyword>
<protein>
    <submittedName>
        <fullName evidence="3">Uncharacterized protein</fullName>
    </submittedName>
</protein>
<dbReference type="WBParaSite" id="PEQ_0001228601-mRNA-1">
    <property type="protein sequence ID" value="PEQ_0001228601-mRNA-1"/>
    <property type="gene ID" value="PEQ_0001228601"/>
</dbReference>
<evidence type="ECO:0000313" key="3">
    <source>
        <dbReference type="WBParaSite" id="PEQ_0001228601-mRNA-1"/>
    </source>
</evidence>
<organism evidence="2 3">
    <name type="scientific">Parascaris equorum</name>
    <name type="common">Equine roundworm</name>
    <dbReference type="NCBI Taxonomy" id="6256"/>
    <lineage>
        <taxon>Eukaryota</taxon>
        <taxon>Metazoa</taxon>
        <taxon>Ecdysozoa</taxon>
        <taxon>Nematoda</taxon>
        <taxon>Chromadorea</taxon>
        <taxon>Rhabditida</taxon>
        <taxon>Spirurina</taxon>
        <taxon>Ascaridomorpha</taxon>
        <taxon>Ascaridoidea</taxon>
        <taxon>Ascarididae</taxon>
        <taxon>Parascaris</taxon>
    </lineage>
</organism>
<feature type="transmembrane region" description="Helical" evidence="1">
    <location>
        <begin position="44"/>
        <end position="63"/>
    </location>
</feature>
<keyword evidence="1" id="KW-1133">Transmembrane helix</keyword>
<keyword evidence="2" id="KW-1185">Reference proteome</keyword>
<dbReference type="PANTHER" id="PTHR47632:SF1">
    <property type="entry name" value="G-PROTEIN COUPLED RECEPTORS FAMILY 1 PROFILE DOMAIN-CONTAINING PROTEIN"/>
    <property type="match status" value="1"/>
</dbReference>
<sequence length="79" mass="8802">MRNCGYHRADLVLRAKQARHIVAAIYGRSAPYVFPVSTVLQTTSVYFCVAAAADCFIAIVLPSRFKDSCCTPRYDVSRL</sequence>
<reference evidence="3" key="1">
    <citation type="submission" date="2022-11" db="UniProtKB">
        <authorList>
            <consortium name="WormBaseParasite"/>
        </authorList>
    </citation>
    <scope>IDENTIFICATION</scope>
</reference>
<evidence type="ECO:0000256" key="1">
    <source>
        <dbReference type="SAM" id="Phobius"/>
    </source>
</evidence>
<dbReference type="AlphaFoldDB" id="A0A914SDZ7"/>
<evidence type="ECO:0000313" key="2">
    <source>
        <dbReference type="Proteomes" id="UP000887564"/>
    </source>
</evidence>
<dbReference type="Proteomes" id="UP000887564">
    <property type="component" value="Unplaced"/>
</dbReference>
<keyword evidence="1" id="KW-0472">Membrane</keyword>
<dbReference type="InterPro" id="IPR053326">
    <property type="entry name" value="GPCR1-like"/>
</dbReference>
<dbReference type="PANTHER" id="PTHR47632">
    <property type="entry name" value="FMRFAMIDE PEPTIDE RECEPTOR FAMILY-RELATED"/>
    <property type="match status" value="1"/>
</dbReference>
<accession>A0A914SDZ7</accession>
<name>A0A914SDZ7_PAREQ</name>